<dbReference type="PANTHER" id="PTHR43141:SF2">
    <property type="entry name" value="BLR3729 PROTEIN"/>
    <property type="match status" value="1"/>
</dbReference>
<keyword evidence="5 7" id="KW-1133">Transmembrane helix</keyword>
<feature type="transmembrane region" description="Helical" evidence="7">
    <location>
        <begin position="305"/>
        <end position="328"/>
    </location>
</feature>
<feature type="transmembrane region" description="Helical" evidence="7">
    <location>
        <begin position="12"/>
        <end position="31"/>
    </location>
</feature>
<comment type="caution">
    <text evidence="8">The sequence shown here is derived from an EMBL/GenBank/DDBJ whole genome shotgun (WGS) entry which is preliminary data.</text>
</comment>
<dbReference type="Proteomes" id="UP000619761">
    <property type="component" value="Unassembled WGS sequence"/>
</dbReference>
<keyword evidence="6 7" id="KW-0472">Membrane</keyword>
<evidence type="ECO:0000256" key="5">
    <source>
        <dbReference type="ARBA" id="ARBA00022989"/>
    </source>
</evidence>
<keyword evidence="9" id="KW-1185">Reference proteome</keyword>
<feature type="transmembrane region" description="Helical" evidence="7">
    <location>
        <begin position="261"/>
        <end position="285"/>
    </location>
</feature>
<evidence type="ECO:0000256" key="4">
    <source>
        <dbReference type="ARBA" id="ARBA00022692"/>
    </source>
</evidence>
<reference evidence="9" key="1">
    <citation type="journal article" date="2019" name="Int. J. Syst. Evol. Microbiol.">
        <title>The Global Catalogue of Microorganisms (GCM) 10K type strain sequencing project: providing services to taxonomists for standard genome sequencing and annotation.</title>
        <authorList>
            <consortium name="The Broad Institute Genomics Platform"/>
            <consortium name="The Broad Institute Genome Sequencing Center for Infectious Disease"/>
            <person name="Wu L."/>
            <person name="Ma J."/>
        </authorList>
    </citation>
    <scope>NUCLEOTIDE SEQUENCE [LARGE SCALE GENOMIC DNA]</scope>
    <source>
        <strain evidence="9">KCTC 32239</strain>
    </source>
</reference>
<evidence type="ECO:0000313" key="8">
    <source>
        <dbReference type="EMBL" id="GGY80421.1"/>
    </source>
</evidence>
<evidence type="ECO:0000256" key="2">
    <source>
        <dbReference type="ARBA" id="ARBA00007543"/>
    </source>
</evidence>
<name>A0ABQ3B8H8_9GAMM</name>
<proteinExistence type="inferred from homology"/>
<comment type="similarity">
    <text evidence="2">Belongs to the cytochrome ubiquinol oxidase subunit 2 family.</text>
</comment>
<keyword evidence="3" id="KW-1003">Cell membrane</keyword>
<accession>A0ABQ3B8H8</accession>
<dbReference type="PANTHER" id="PTHR43141">
    <property type="entry name" value="CYTOCHROME BD2 SUBUNIT II"/>
    <property type="match status" value="1"/>
</dbReference>
<feature type="transmembrane region" description="Helical" evidence="7">
    <location>
        <begin position="85"/>
        <end position="107"/>
    </location>
</feature>
<dbReference type="Pfam" id="PF02322">
    <property type="entry name" value="Cyt_bd_oxida_II"/>
    <property type="match status" value="1"/>
</dbReference>
<dbReference type="EMBL" id="BMYZ01000002">
    <property type="protein sequence ID" value="GGY80421.1"/>
    <property type="molecule type" value="Genomic_DNA"/>
</dbReference>
<sequence>MTSTMLTGEAYWLPVIFIGLMGLAFFLYAILDGYDLGVGILLPADSDPQRDMMIASIGPFWDANETWLVLGAGILLIAFPQAHSLVLYNLYLPIAAMLIGLILRGVSFDFRAKAPEDHKAVWDHTFKAGSIIATLAQGYMLGSYVMGFEQSLPAYLFSALSAVCVTAGYSFIGAAWLVFKTEGELQLRAARWARKCGWLTALGIAAVSIVNPLISHAIFDKWFGSAMVILLLFIPVFCAVLFFIVDRYLAHFPHDKDFGSWIPIVCIAMIFLLCFIGLAYSFFPYVVPNTMDIWQSASAPESLRFILYGVAIVLPTIIAYTIYSYSVFSGKATQLRYY</sequence>
<evidence type="ECO:0000256" key="7">
    <source>
        <dbReference type="SAM" id="Phobius"/>
    </source>
</evidence>
<keyword evidence="4 7" id="KW-0812">Transmembrane</keyword>
<feature type="transmembrane region" description="Helical" evidence="7">
    <location>
        <begin position="199"/>
        <end position="219"/>
    </location>
</feature>
<evidence type="ECO:0000256" key="3">
    <source>
        <dbReference type="ARBA" id="ARBA00022475"/>
    </source>
</evidence>
<gene>
    <name evidence="8" type="ORF">GCM10011613_26810</name>
</gene>
<feature type="transmembrane region" description="Helical" evidence="7">
    <location>
        <begin position="52"/>
        <end position="79"/>
    </location>
</feature>
<evidence type="ECO:0000256" key="6">
    <source>
        <dbReference type="ARBA" id="ARBA00023136"/>
    </source>
</evidence>
<dbReference type="InterPro" id="IPR003317">
    <property type="entry name" value="Cyt-d_oxidase_su2"/>
</dbReference>
<organism evidence="8 9">
    <name type="scientific">Cellvibrio zantedeschiae</name>
    <dbReference type="NCBI Taxonomy" id="1237077"/>
    <lineage>
        <taxon>Bacteria</taxon>
        <taxon>Pseudomonadati</taxon>
        <taxon>Pseudomonadota</taxon>
        <taxon>Gammaproteobacteria</taxon>
        <taxon>Cellvibrionales</taxon>
        <taxon>Cellvibrionaceae</taxon>
        <taxon>Cellvibrio</taxon>
    </lineage>
</organism>
<protein>
    <submittedName>
        <fullName evidence="8">Cytochrome bd ubiquinol oxidase subunit II</fullName>
    </submittedName>
</protein>
<comment type="subcellular location">
    <subcellularLocation>
        <location evidence="1">Cell membrane</location>
        <topology evidence="1">Multi-pass membrane protein</topology>
    </subcellularLocation>
</comment>
<evidence type="ECO:0000313" key="9">
    <source>
        <dbReference type="Proteomes" id="UP000619761"/>
    </source>
</evidence>
<feature type="transmembrane region" description="Helical" evidence="7">
    <location>
        <begin position="154"/>
        <end position="179"/>
    </location>
</feature>
<feature type="transmembrane region" description="Helical" evidence="7">
    <location>
        <begin position="225"/>
        <end position="249"/>
    </location>
</feature>
<dbReference type="RefSeq" id="WP_189419441.1">
    <property type="nucleotide sequence ID" value="NZ_BMYZ01000002.1"/>
</dbReference>
<evidence type="ECO:0000256" key="1">
    <source>
        <dbReference type="ARBA" id="ARBA00004651"/>
    </source>
</evidence>